<feature type="compositionally biased region" description="Polar residues" evidence="8">
    <location>
        <begin position="300"/>
        <end position="310"/>
    </location>
</feature>
<feature type="transmembrane region" description="Helical" evidence="9">
    <location>
        <begin position="53"/>
        <end position="74"/>
    </location>
</feature>
<feature type="transmembrane region" description="Helical" evidence="9">
    <location>
        <begin position="20"/>
        <end position="47"/>
    </location>
</feature>
<evidence type="ECO:0000313" key="11">
    <source>
        <dbReference type="Proteomes" id="UP000075809"/>
    </source>
</evidence>
<sequence>NVLGLKKWVQEEGAMKNALIVGLAELIGTAMLVFLGCMGCIAGLGVVPFHLQITVTFGLTVMVVIQCIGHLSQAHINPAVTVGAVILGKKTIPEALVYFVSQMMGAILGYGMLKVVTPKDNLTAAPGKIDQADMFCVTGLHADLSAIQGLIIEGIATAILMMIVCSVWDPRNEKNTDSVPIKFGLTVIVLATATGPYTGCSLNPARSFAPALWNNQWRHQWIYWFGPIGGALISSFIYKSIFGIPEKIEEEEPVPEAIALNSVDLHKTEGKIGALEHMDDSMASPDGQDREEASEAQPGYTHNTWGTQDRQSSRFDR</sequence>
<protein>
    <submittedName>
        <fullName evidence="10">Aquaporin AQPcic</fullName>
    </submittedName>
</protein>
<keyword evidence="3 7" id="KW-0813">Transport</keyword>
<feature type="transmembrane region" description="Helical" evidence="9">
    <location>
        <begin position="221"/>
        <end position="238"/>
    </location>
</feature>
<dbReference type="SUPFAM" id="SSF81338">
    <property type="entry name" value="Aquaporin-like"/>
    <property type="match status" value="1"/>
</dbReference>
<comment type="subcellular location">
    <subcellularLocation>
        <location evidence="1">Membrane</location>
        <topology evidence="1">Multi-pass membrane protein</topology>
    </subcellularLocation>
</comment>
<proteinExistence type="inferred from homology"/>
<dbReference type="GO" id="GO:0005886">
    <property type="term" value="C:plasma membrane"/>
    <property type="evidence" value="ECO:0007669"/>
    <property type="project" value="TreeGrafter"/>
</dbReference>
<evidence type="ECO:0000256" key="4">
    <source>
        <dbReference type="ARBA" id="ARBA00022692"/>
    </source>
</evidence>
<comment type="similarity">
    <text evidence="2 7">Belongs to the MIP/aquaporin (TC 1.A.8) family.</text>
</comment>
<accession>A0A151WL14</accession>
<dbReference type="AlphaFoldDB" id="A0A151WL14"/>
<evidence type="ECO:0000256" key="8">
    <source>
        <dbReference type="SAM" id="MobiDB-lite"/>
    </source>
</evidence>
<reference evidence="10 11" key="1">
    <citation type="submission" date="2015-09" db="EMBL/GenBank/DDBJ databases">
        <title>Trachymyrmex zeteki WGS genome.</title>
        <authorList>
            <person name="Nygaard S."/>
            <person name="Hu H."/>
            <person name="Boomsma J."/>
            <person name="Zhang G."/>
        </authorList>
    </citation>
    <scope>NUCLEOTIDE SEQUENCE [LARGE SCALE GENOMIC DNA]</scope>
    <source>
        <strain evidence="10">Tzet28-1</strain>
        <tissue evidence="10">Whole body</tissue>
    </source>
</reference>
<dbReference type="Proteomes" id="UP000075809">
    <property type="component" value="Unassembled WGS sequence"/>
</dbReference>
<feature type="transmembrane region" description="Helical" evidence="9">
    <location>
        <begin position="147"/>
        <end position="168"/>
    </location>
</feature>
<dbReference type="InterPro" id="IPR000425">
    <property type="entry name" value="MIP"/>
</dbReference>
<dbReference type="PROSITE" id="PS00221">
    <property type="entry name" value="MIP"/>
    <property type="match status" value="1"/>
</dbReference>
<dbReference type="Pfam" id="PF00230">
    <property type="entry name" value="MIP"/>
    <property type="match status" value="1"/>
</dbReference>
<dbReference type="PANTHER" id="PTHR19139:SF270">
    <property type="entry name" value="ENTOMOGLYCEROPORIN 1-RELATED"/>
    <property type="match status" value="1"/>
</dbReference>
<dbReference type="PRINTS" id="PR00783">
    <property type="entry name" value="MINTRINSICP"/>
</dbReference>
<name>A0A151WL14_9HYME</name>
<dbReference type="EMBL" id="KQ982993">
    <property type="protein sequence ID" value="KYQ48500.1"/>
    <property type="molecule type" value="Genomic_DNA"/>
</dbReference>
<dbReference type="GO" id="GO:0015267">
    <property type="term" value="F:channel activity"/>
    <property type="evidence" value="ECO:0007669"/>
    <property type="project" value="InterPro"/>
</dbReference>
<keyword evidence="6 9" id="KW-0472">Membrane</keyword>
<feature type="non-terminal residue" evidence="10">
    <location>
        <position position="1"/>
    </location>
</feature>
<keyword evidence="11" id="KW-1185">Reference proteome</keyword>
<dbReference type="InterPro" id="IPR034294">
    <property type="entry name" value="Aquaporin_transptr"/>
</dbReference>
<dbReference type="CDD" id="cd00333">
    <property type="entry name" value="MIP"/>
    <property type="match status" value="1"/>
</dbReference>
<feature type="region of interest" description="Disordered" evidence="8">
    <location>
        <begin position="274"/>
        <end position="317"/>
    </location>
</feature>
<dbReference type="InterPro" id="IPR022357">
    <property type="entry name" value="MIP_CS"/>
</dbReference>
<evidence type="ECO:0000256" key="3">
    <source>
        <dbReference type="ARBA" id="ARBA00022448"/>
    </source>
</evidence>
<gene>
    <name evidence="10" type="ORF">ALC60_12448</name>
</gene>
<evidence type="ECO:0000256" key="2">
    <source>
        <dbReference type="ARBA" id="ARBA00006175"/>
    </source>
</evidence>
<dbReference type="STRING" id="64791.A0A151WL14"/>
<keyword evidence="5 9" id="KW-1133">Transmembrane helix</keyword>
<dbReference type="Gene3D" id="1.20.1080.10">
    <property type="entry name" value="Glycerol uptake facilitator protein"/>
    <property type="match status" value="1"/>
</dbReference>
<evidence type="ECO:0000256" key="7">
    <source>
        <dbReference type="RuleBase" id="RU000477"/>
    </source>
</evidence>
<feature type="transmembrane region" description="Helical" evidence="9">
    <location>
        <begin position="180"/>
        <end position="198"/>
    </location>
</feature>
<evidence type="ECO:0000313" key="10">
    <source>
        <dbReference type="EMBL" id="KYQ48500.1"/>
    </source>
</evidence>
<organism evidence="10 11">
    <name type="scientific">Mycetomoellerius zeteki</name>
    <dbReference type="NCBI Taxonomy" id="64791"/>
    <lineage>
        <taxon>Eukaryota</taxon>
        <taxon>Metazoa</taxon>
        <taxon>Ecdysozoa</taxon>
        <taxon>Arthropoda</taxon>
        <taxon>Hexapoda</taxon>
        <taxon>Insecta</taxon>
        <taxon>Pterygota</taxon>
        <taxon>Neoptera</taxon>
        <taxon>Endopterygota</taxon>
        <taxon>Hymenoptera</taxon>
        <taxon>Apocrita</taxon>
        <taxon>Aculeata</taxon>
        <taxon>Formicoidea</taxon>
        <taxon>Formicidae</taxon>
        <taxon>Myrmicinae</taxon>
        <taxon>Mycetomoellerius</taxon>
    </lineage>
</organism>
<dbReference type="PANTHER" id="PTHR19139">
    <property type="entry name" value="AQUAPORIN TRANSPORTER"/>
    <property type="match status" value="1"/>
</dbReference>
<evidence type="ECO:0000256" key="6">
    <source>
        <dbReference type="ARBA" id="ARBA00023136"/>
    </source>
</evidence>
<keyword evidence="4 7" id="KW-0812">Transmembrane</keyword>
<dbReference type="InterPro" id="IPR023271">
    <property type="entry name" value="Aquaporin-like"/>
</dbReference>
<evidence type="ECO:0000256" key="1">
    <source>
        <dbReference type="ARBA" id="ARBA00004141"/>
    </source>
</evidence>
<feature type="transmembrane region" description="Helical" evidence="9">
    <location>
        <begin position="95"/>
        <end position="113"/>
    </location>
</feature>
<evidence type="ECO:0000256" key="5">
    <source>
        <dbReference type="ARBA" id="ARBA00022989"/>
    </source>
</evidence>
<evidence type="ECO:0000256" key="9">
    <source>
        <dbReference type="SAM" id="Phobius"/>
    </source>
</evidence>